<evidence type="ECO:0000313" key="3">
    <source>
        <dbReference type="EMBL" id="KAK3257881.1"/>
    </source>
</evidence>
<proteinExistence type="predicted"/>
<comment type="caution">
    <text evidence="3">The sequence shown here is derived from an EMBL/GenBank/DDBJ whole genome shotgun (WGS) entry which is preliminary data.</text>
</comment>
<feature type="domain" description="THO complex subunit 2 N-terminal" evidence="2">
    <location>
        <begin position="73"/>
        <end position="209"/>
    </location>
</feature>
<feature type="domain" description="THO complex subunitTHOC2 N-terminal" evidence="1">
    <location>
        <begin position="211"/>
        <end position="288"/>
    </location>
</feature>
<keyword evidence="4" id="KW-1185">Reference proteome</keyword>
<organism evidence="3 4">
    <name type="scientific">Cymbomonas tetramitiformis</name>
    <dbReference type="NCBI Taxonomy" id="36881"/>
    <lineage>
        <taxon>Eukaryota</taxon>
        <taxon>Viridiplantae</taxon>
        <taxon>Chlorophyta</taxon>
        <taxon>Pyramimonadophyceae</taxon>
        <taxon>Pyramimonadales</taxon>
        <taxon>Pyramimonadaceae</taxon>
        <taxon>Cymbomonas</taxon>
    </lineage>
</organism>
<dbReference type="AlphaFoldDB" id="A0AAE0KR93"/>
<dbReference type="GO" id="GO:0003729">
    <property type="term" value="F:mRNA binding"/>
    <property type="evidence" value="ECO:0007669"/>
    <property type="project" value="TreeGrafter"/>
</dbReference>
<accession>A0AAE0KR93</accession>
<dbReference type="GO" id="GO:0000445">
    <property type="term" value="C:THO complex part of transcription export complex"/>
    <property type="evidence" value="ECO:0007669"/>
    <property type="project" value="TreeGrafter"/>
</dbReference>
<dbReference type="PANTHER" id="PTHR21597:SF0">
    <property type="entry name" value="THO COMPLEX SUBUNIT 2"/>
    <property type="match status" value="1"/>
</dbReference>
<protein>
    <recommendedName>
        <fullName evidence="5">THO complex subunit 2</fullName>
    </recommendedName>
</protein>
<evidence type="ECO:0000259" key="1">
    <source>
        <dbReference type="Pfam" id="PF11732"/>
    </source>
</evidence>
<dbReference type="Proteomes" id="UP001190700">
    <property type="component" value="Unassembled WGS sequence"/>
</dbReference>
<dbReference type="Pfam" id="PF16134">
    <property type="entry name" value="THOC2_N"/>
    <property type="match status" value="1"/>
</dbReference>
<dbReference type="PANTHER" id="PTHR21597">
    <property type="entry name" value="THO2 PROTEIN"/>
    <property type="match status" value="1"/>
</dbReference>
<dbReference type="Pfam" id="PF11732">
    <property type="entry name" value="Thoc2"/>
    <property type="match status" value="1"/>
</dbReference>
<dbReference type="InterPro" id="IPR021726">
    <property type="entry name" value="THO_THOC2_N"/>
</dbReference>
<sequence length="424" mass="46747">MNLILGFLEARAWQHAQQLLMRLAPLEPAASPVIGQALRSELRRLLDTPAEVQPMEEGEASTDSELLAEPTFEVLCVLGLWIHKDIVLFTQLCRKLRGHLLAAGIPETGLESSGATPLMLEAIAQVEGAMEAAILPALTLLSANPAAVNEVYSVLGLLPYTARFRLYSTWKDAINGRNPMLAAQRQLTVQEVRRIMRRLSKENVKEFGRKLGKVAHGDPLTVFSTILGQIEVYNNMIQPVVDAFKYLTSMGYDVLTYSVIVNLAQSNSSRNKLKEDGMNVSLWLQSLAAFCGHVTRKYPAFHLTALMQLLCNQLKNNQSIDLLVLKEVLAKMTGVEVLSDLSDDQVAAMAGGEQLRTEALTFTMTGSAKSLQKGAARLKDALMSKDDPMAVPFLVLIGQQRTSILFNTDTPHLKLVRPDTRCPR</sequence>
<dbReference type="GO" id="GO:0006397">
    <property type="term" value="P:mRNA processing"/>
    <property type="evidence" value="ECO:0007669"/>
    <property type="project" value="InterPro"/>
</dbReference>
<evidence type="ECO:0000259" key="2">
    <source>
        <dbReference type="Pfam" id="PF16134"/>
    </source>
</evidence>
<name>A0AAE0KR93_9CHLO</name>
<dbReference type="InterPro" id="IPR040007">
    <property type="entry name" value="Tho2"/>
</dbReference>
<evidence type="ECO:0000313" key="4">
    <source>
        <dbReference type="Proteomes" id="UP001190700"/>
    </source>
</evidence>
<gene>
    <name evidence="3" type="ORF">CYMTET_33047</name>
</gene>
<dbReference type="GO" id="GO:0006406">
    <property type="term" value="P:mRNA export from nucleus"/>
    <property type="evidence" value="ECO:0007669"/>
    <property type="project" value="InterPro"/>
</dbReference>
<evidence type="ECO:0008006" key="5">
    <source>
        <dbReference type="Google" id="ProtNLM"/>
    </source>
</evidence>
<dbReference type="EMBL" id="LGRX02020012">
    <property type="protein sequence ID" value="KAK3257881.1"/>
    <property type="molecule type" value="Genomic_DNA"/>
</dbReference>
<reference evidence="3 4" key="1">
    <citation type="journal article" date="2015" name="Genome Biol. Evol.">
        <title>Comparative Genomics of a Bacterivorous Green Alga Reveals Evolutionary Causalities and Consequences of Phago-Mixotrophic Mode of Nutrition.</title>
        <authorList>
            <person name="Burns J.A."/>
            <person name="Paasch A."/>
            <person name="Narechania A."/>
            <person name="Kim E."/>
        </authorList>
    </citation>
    <scope>NUCLEOTIDE SEQUENCE [LARGE SCALE GENOMIC DNA]</scope>
    <source>
        <strain evidence="3 4">PLY_AMNH</strain>
    </source>
</reference>
<dbReference type="InterPro" id="IPR032302">
    <property type="entry name" value="THOC2_N"/>
</dbReference>